<keyword evidence="1" id="KW-0812">Transmembrane</keyword>
<reference evidence="2 3" key="1">
    <citation type="submission" date="2011-08" db="EMBL/GenBank/DDBJ databases">
        <title>The Genome Sequence of Plasmodium vivax Brazil I.</title>
        <authorList>
            <consortium name="The Broad Institute Genome Sequencing Platform"/>
            <consortium name="The Broad Institute Genome Sequencing Center for Infectious Disease"/>
            <person name="Neafsey D."/>
            <person name="Carlton J."/>
            <person name="Barnwell J."/>
            <person name="Collins W."/>
            <person name="Escalante A."/>
            <person name="Mullikin J."/>
            <person name="Saul A."/>
            <person name="Guigo R."/>
            <person name="Camara F."/>
            <person name="Young S.K."/>
            <person name="Zeng Q."/>
            <person name="Gargeya S."/>
            <person name="Fitzgerald M."/>
            <person name="Haas B."/>
            <person name="Abouelleil A."/>
            <person name="Alvarado L."/>
            <person name="Arachchi H.M."/>
            <person name="Berlin A."/>
            <person name="Brown A."/>
            <person name="Chapman S.B."/>
            <person name="Chen Z."/>
            <person name="Dunbar C."/>
            <person name="Freedman E."/>
            <person name="Gearin G."/>
            <person name="Gellesch M."/>
            <person name="Goldberg J."/>
            <person name="Griggs A."/>
            <person name="Gujja S."/>
            <person name="Heiman D."/>
            <person name="Howarth C."/>
            <person name="Larson L."/>
            <person name="Lui A."/>
            <person name="MacDonald P.J.P."/>
            <person name="Montmayeur A."/>
            <person name="Murphy C."/>
            <person name="Neiman D."/>
            <person name="Pearson M."/>
            <person name="Priest M."/>
            <person name="Roberts A."/>
            <person name="Saif S."/>
            <person name="Shea T."/>
            <person name="Shenoy N."/>
            <person name="Sisk P."/>
            <person name="Stolte C."/>
            <person name="Sykes S."/>
            <person name="Wortman J."/>
            <person name="Nusbaum C."/>
            <person name="Birren B."/>
        </authorList>
    </citation>
    <scope>NUCLEOTIDE SEQUENCE [LARGE SCALE GENOMIC DNA]</scope>
    <source>
        <strain evidence="2 3">Brazil I</strain>
    </source>
</reference>
<dbReference type="AlphaFoldDB" id="A0A0J9SUX7"/>
<dbReference type="EMBL" id="KQ234816">
    <property type="protein sequence ID" value="KMZ86855.1"/>
    <property type="molecule type" value="Genomic_DNA"/>
</dbReference>
<evidence type="ECO:0000256" key="1">
    <source>
        <dbReference type="SAM" id="Phobius"/>
    </source>
</evidence>
<evidence type="ECO:0000313" key="3">
    <source>
        <dbReference type="Proteomes" id="UP000053327"/>
    </source>
</evidence>
<gene>
    <name evidence="2" type="ORF">PVBG_04513</name>
</gene>
<evidence type="ECO:0000313" key="2">
    <source>
        <dbReference type="EMBL" id="KMZ86855.1"/>
    </source>
</evidence>
<accession>A0A0J9SUX7</accession>
<dbReference type="Proteomes" id="UP000053327">
    <property type="component" value="Unassembled WGS sequence"/>
</dbReference>
<protein>
    <submittedName>
        <fullName evidence="2">Uncharacterized protein</fullName>
    </submittedName>
</protein>
<keyword evidence="1" id="KW-1133">Transmembrane helix</keyword>
<proteinExistence type="predicted"/>
<sequence length="97" mass="11475">MREGVQNILVHGIAKLKHYGKLLILIMKESNVIGQKYFQKQLIFLKIWILLPVMFNSLKMLFVIILQKQMIKKLKKIVVNLKIYVQHVINIAKIRHV</sequence>
<name>A0A0J9SUX7_PLAV1</name>
<keyword evidence="1" id="KW-0472">Membrane</keyword>
<feature type="transmembrane region" description="Helical" evidence="1">
    <location>
        <begin position="47"/>
        <end position="66"/>
    </location>
</feature>
<organism evidence="2 3">
    <name type="scientific">Plasmodium vivax (strain Brazil I)</name>
    <dbReference type="NCBI Taxonomy" id="1033975"/>
    <lineage>
        <taxon>Eukaryota</taxon>
        <taxon>Sar</taxon>
        <taxon>Alveolata</taxon>
        <taxon>Apicomplexa</taxon>
        <taxon>Aconoidasida</taxon>
        <taxon>Haemosporida</taxon>
        <taxon>Plasmodiidae</taxon>
        <taxon>Plasmodium</taxon>
        <taxon>Plasmodium (Plasmodium)</taxon>
    </lineage>
</organism>